<feature type="domain" description="Histidine kinase" evidence="10">
    <location>
        <begin position="601"/>
        <end position="818"/>
    </location>
</feature>
<evidence type="ECO:0000259" key="10">
    <source>
        <dbReference type="PROSITE" id="PS50109"/>
    </source>
</evidence>
<keyword evidence="3" id="KW-0597">Phosphoprotein</keyword>
<feature type="transmembrane region" description="Helical" evidence="9">
    <location>
        <begin position="12"/>
        <end position="36"/>
    </location>
</feature>
<dbReference type="PRINTS" id="PR00344">
    <property type="entry name" value="BCTRLSENSOR"/>
</dbReference>
<dbReference type="PROSITE" id="PS50109">
    <property type="entry name" value="HIS_KIN"/>
    <property type="match status" value="1"/>
</dbReference>
<dbReference type="Pfam" id="PF02518">
    <property type="entry name" value="HATPase_c"/>
    <property type="match status" value="1"/>
</dbReference>
<evidence type="ECO:0000256" key="9">
    <source>
        <dbReference type="SAM" id="Phobius"/>
    </source>
</evidence>
<dbReference type="InterPro" id="IPR003594">
    <property type="entry name" value="HATPase_dom"/>
</dbReference>
<evidence type="ECO:0000256" key="1">
    <source>
        <dbReference type="ARBA" id="ARBA00000085"/>
    </source>
</evidence>
<evidence type="ECO:0000256" key="7">
    <source>
        <dbReference type="SAM" id="Coils"/>
    </source>
</evidence>
<dbReference type="Gene3D" id="3.30.565.10">
    <property type="entry name" value="Histidine kinase-like ATPase, C-terminal domain"/>
    <property type="match status" value="1"/>
</dbReference>
<evidence type="ECO:0000313" key="12">
    <source>
        <dbReference type="Proteomes" id="UP000292781"/>
    </source>
</evidence>
<evidence type="ECO:0000256" key="3">
    <source>
        <dbReference type="ARBA" id="ARBA00022553"/>
    </source>
</evidence>
<feature type="transmembrane region" description="Helical" evidence="9">
    <location>
        <begin position="48"/>
        <end position="69"/>
    </location>
</feature>
<dbReference type="CDD" id="cd00082">
    <property type="entry name" value="HisKA"/>
    <property type="match status" value="1"/>
</dbReference>
<keyword evidence="9" id="KW-1133">Transmembrane helix</keyword>
<dbReference type="SMART" id="SM00388">
    <property type="entry name" value="HisKA"/>
    <property type="match status" value="1"/>
</dbReference>
<keyword evidence="5" id="KW-0418">Kinase</keyword>
<dbReference type="Proteomes" id="UP000292781">
    <property type="component" value="Unassembled WGS sequence"/>
</dbReference>
<keyword evidence="7" id="KW-0175">Coiled coil</keyword>
<feature type="region of interest" description="Disordered" evidence="8">
    <location>
        <begin position="816"/>
        <end position="835"/>
    </location>
</feature>
<dbReference type="PANTHER" id="PTHR43711">
    <property type="entry name" value="TWO-COMPONENT HISTIDINE KINASE"/>
    <property type="match status" value="1"/>
</dbReference>
<feature type="coiled-coil region" evidence="7">
    <location>
        <begin position="72"/>
        <end position="106"/>
    </location>
</feature>
<keyword evidence="4" id="KW-0808">Transferase</keyword>
<dbReference type="SUPFAM" id="SSF47384">
    <property type="entry name" value="Homodimeric domain of signal transducing histidine kinase"/>
    <property type="match status" value="1"/>
</dbReference>
<dbReference type="EMBL" id="SJFN01000008">
    <property type="protein sequence ID" value="TBW39212.1"/>
    <property type="molecule type" value="Genomic_DNA"/>
</dbReference>
<dbReference type="EC" id="2.7.13.3" evidence="2"/>
<sequence>MVGRRGARIHAALRGGLVGLTTASSALVAAIAPAFAVTGEETLATHQIVLTASMIGVVCVAVASAVGMMRQRARADATIRHLRDDNADLKARADRAEALLDAEDQLILAWSLPGDPPLVLGRLGEAAAAPRARAEFLAFGAWLEPNGAAELDRAVVSLRERGTPFDLELGTRSGTHVEAAGRIAGGRPFVRFCDLTGERRRYAELAERHRRQCDEVEAMRALFEAVPMPMWLRGPDGRLAWVNRAYAQAVDLPTAERVLEGGHELLDTAGRKAIRQVRSSSLAVDLRLPVVVAGRRRTYDVVDVASAQGEAGIAIDVTDLEQIQAELRRTIDFHARTLDQLATAVATFGADKHLQFHNAAFRELWGLDPAFLDSAPEDGAVLDQMRAGRRLPEQADWRAWKRDVQSAYRSLEGKEHWWHLPDGQTLRVIANPHPQGGVTYVYENVTEKIELEKRHNALVRVQGETLDHLSEGVVVFGSDGRLRLSNPAFAALWRLDEAAVAARPHISEVIERLSCIHEDPAAWNRLKLAVTGLAENRDRLDGAMERRDGVVLEFAAVPLPDGATLVTFVNVTDTVNVERALMEKNEALEQADHIKTDFVGLVSYELRSPLTNIIGFAHLLADGRTGPLNDKQRDYTGHIMSSSQALMAIVDDILDLATIDAGIMRLQVGDVDVATTVAAAVEGVKDRLAAHNVSLVTEIDPAVGSFVADEKRVRQVLFNLLSNAVSFSTEGGRVIVSARRDGDRILVAVGDDGVGIPAEHLRQVFERFYTRRQGPHRGGAGLGLSIVKSFVELHGGVVEIESTEGRGTKVVCRFPLRPETDDRPGLEGGRSAAGE</sequence>
<dbReference type="InterPro" id="IPR036097">
    <property type="entry name" value="HisK_dim/P_sf"/>
</dbReference>
<protein>
    <recommendedName>
        <fullName evidence="2">histidine kinase</fullName>
        <ecNumber evidence="2">2.7.13.3</ecNumber>
    </recommendedName>
</protein>
<dbReference type="InterPro" id="IPR000014">
    <property type="entry name" value="PAS"/>
</dbReference>
<comment type="caution">
    <text evidence="11">The sequence shown here is derived from an EMBL/GenBank/DDBJ whole genome shotgun (WGS) entry which is preliminary data.</text>
</comment>
<keyword evidence="9" id="KW-0812">Transmembrane</keyword>
<dbReference type="InterPro" id="IPR003661">
    <property type="entry name" value="HisK_dim/P_dom"/>
</dbReference>
<evidence type="ECO:0000256" key="5">
    <source>
        <dbReference type="ARBA" id="ARBA00022777"/>
    </source>
</evidence>
<evidence type="ECO:0000256" key="6">
    <source>
        <dbReference type="ARBA" id="ARBA00023012"/>
    </source>
</evidence>
<dbReference type="SMART" id="SM00091">
    <property type="entry name" value="PAS"/>
    <property type="match status" value="3"/>
</dbReference>
<dbReference type="Pfam" id="PF12860">
    <property type="entry name" value="PAS_7"/>
    <property type="match status" value="2"/>
</dbReference>
<evidence type="ECO:0000256" key="8">
    <source>
        <dbReference type="SAM" id="MobiDB-lite"/>
    </source>
</evidence>
<dbReference type="FunFam" id="3.30.565.10:FF:000006">
    <property type="entry name" value="Sensor histidine kinase WalK"/>
    <property type="match status" value="1"/>
</dbReference>
<accession>A0A4Q9VT36</accession>
<dbReference type="InterPro" id="IPR004358">
    <property type="entry name" value="Sig_transdc_His_kin-like_C"/>
</dbReference>
<keyword evidence="12" id="KW-1185">Reference proteome</keyword>
<dbReference type="SUPFAM" id="SSF55785">
    <property type="entry name" value="PYP-like sensor domain (PAS domain)"/>
    <property type="match status" value="3"/>
</dbReference>
<evidence type="ECO:0000313" key="11">
    <source>
        <dbReference type="EMBL" id="TBW39212.1"/>
    </source>
</evidence>
<comment type="catalytic activity">
    <reaction evidence="1">
        <text>ATP + protein L-histidine = ADP + protein N-phospho-L-histidine.</text>
        <dbReference type="EC" id="2.7.13.3"/>
    </reaction>
</comment>
<dbReference type="InterPro" id="IPR035965">
    <property type="entry name" value="PAS-like_dom_sf"/>
</dbReference>
<proteinExistence type="predicted"/>
<feature type="compositionally biased region" description="Basic and acidic residues" evidence="8">
    <location>
        <begin position="816"/>
        <end position="825"/>
    </location>
</feature>
<evidence type="ECO:0000256" key="2">
    <source>
        <dbReference type="ARBA" id="ARBA00012438"/>
    </source>
</evidence>
<dbReference type="GO" id="GO:0000155">
    <property type="term" value="F:phosphorelay sensor kinase activity"/>
    <property type="evidence" value="ECO:0007669"/>
    <property type="project" value="InterPro"/>
</dbReference>
<keyword evidence="6" id="KW-0902">Two-component regulatory system</keyword>
<dbReference type="OrthoDB" id="9797304at2"/>
<dbReference type="InterPro" id="IPR005467">
    <property type="entry name" value="His_kinase_dom"/>
</dbReference>
<dbReference type="InterPro" id="IPR036890">
    <property type="entry name" value="HATPase_C_sf"/>
</dbReference>
<dbReference type="CDD" id="cd00075">
    <property type="entry name" value="HATPase"/>
    <property type="match status" value="1"/>
</dbReference>
<dbReference type="AlphaFoldDB" id="A0A4Q9VT36"/>
<organism evidence="11 12">
    <name type="scientific">Siculibacillus lacustris</name>
    <dbReference type="NCBI Taxonomy" id="1549641"/>
    <lineage>
        <taxon>Bacteria</taxon>
        <taxon>Pseudomonadati</taxon>
        <taxon>Pseudomonadota</taxon>
        <taxon>Alphaproteobacteria</taxon>
        <taxon>Hyphomicrobiales</taxon>
        <taxon>Ancalomicrobiaceae</taxon>
        <taxon>Siculibacillus</taxon>
    </lineage>
</organism>
<dbReference type="Pfam" id="PF00512">
    <property type="entry name" value="HisKA"/>
    <property type="match status" value="1"/>
</dbReference>
<evidence type="ECO:0000256" key="4">
    <source>
        <dbReference type="ARBA" id="ARBA00022679"/>
    </source>
</evidence>
<keyword evidence="9" id="KW-0472">Membrane</keyword>
<dbReference type="SMART" id="SM00387">
    <property type="entry name" value="HATPase_c"/>
    <property type="match status" value="1"/>
</dbReference>
<dbReference type="Pfam" id="PF13188">
    <property type="entry name" value="PAS_8"/>
    <property type="match status" value="1"/>
</dbReference>
<reference evidence="11 12" key="1">
    <citation type="submission" date="2019-02" db="EMBL/GenBank/DDBJ databases">
        <title>Siculibacillus lacustris gen. nov., sp. nov., a new rosette-forming bacterium isolated from a freshwater crater lake (Lake St. Ana, Romania).</title>
        <authorList>
            <person name="Felfoldi T."/>
            <person name="Marton Z."/>
            <person name="Szabo A."/>
            <person name="Mentes A."/>
            <person name="Boka K."/>
            <person name="Marialigeti K."/>
            <person name="Mathe I."/>
            <person name="Koncz M."/>
            <person name="Schumann P."/>
            <person name="Toth E."/>
        </authorList>
    </citation>
    <scope>NUCLEOTIDE SEQUENCE [LARGE SCALE GENOMIC DNA]</scope>
    <source>
        <strain evidence="11 12">SA-279</strain>
    </source>
</reference>
<dbReference type="SUPFAM" id="SSF55874">
    <property type="entry name" value="ATPase domain of HSP90 chaperone/DNA topoisomerase II/histidine kinase"/>
    <property type="match status" value="1"/>
</dbReference>
<gene>
    <name evidence="11" type="ORF">EYW49_06875</name>
</gene>
<dbReference type="Gene3D" id="3.30.450.20">
    <property type="entry name" value="PAS domain"/>
    <property type="match status" value="2"/>
</dbReference>
<dbReference type="PANTHER" id="PTHR43711:SF1">
    <property type="entry name" value="HISTIDINE KINASE 1"/>
    <property type="match status" value="1"/>
</dbReference>
<dbReference type="Gene3D" id="1.10.287.130">
    <property type="match status" value="1"/>
</dbReference>
<dbReference type="InterPro" id="IPR050736">
    <property type="entry name" value="Sensor_HK_Regulatory"/>
</dbReference>
<name>A0A4Q9VT36_9HYPH</name>